<proteinExistence type="predicted"/>
<dbReference type="InParanoid" id="A0A6I8UGH8"/>
<sequence>MKGIILVLFSALALATAVSALNLEEILNVGLEAGLDVDMDVDMDVNMDMDMDFSMDFAIDFAKELDLPDDVEIDQFGLVDKMVHAAISEAEYLAKGIVKMVEHQLLKIFLSPFKQLEQAAEDINNRAHESEECVSNEAVHVVNTLESATMGFLSCGRDATVTSVNLILDTKKAVVQLTFGGYSLVQQLQSCRSAKLSWVRKMCKTRLYINGCIYAVNAQKSIRHLIALRRTVPAVGTDAQSCTSAATENAIFGFAEINANIDTCIDTIIH</sequence>
<accession>A0A6I8UGH8</accession>
<reference evidence="3" key="1">
    <citation type="submission" date="2025-08" db="UniProtKB">
        <authorList>
            <consortium name="RefSeq"/>
        </authorList>
    </citation>
    <scope>IDENTIFICATION</scope>
    <source>
        <strain evidence="3">MV-25-SWS-2005</strain>
        <tissue evidence="3">Whole body</tissue>
    </source>
</reference>
<dbReference type="Proteomes" id="UP000001819">
    <property type="component" value="Chromosome X"/>
</dbReference>
<dbReference type="AlphaFoldDB" id="A0A6I8UGH8"/>
<evidence type="ECO:0000256" key="1">
    <source>
        <dbReference type="SAM" id="SignalP"/>
    </source>
</evidence>
<feature type="chain" id="PRO_5026193657" description="Protein TsetseEP domain-containing protein" evidence="1">
    <location>
        <begin position="21"/>
        <end position="270"/>
    </location>
</feature>
<keyword evidence="1" id="KW-0732">Signal</keyword>
<feature type="signal peptide" evidence="1">
    <location>
        <begin position="1"/>
        <end position="20"/>
    </location>
</feature>
<evidence type="ECO:0000313" key="3">
    <source>
        <dbReference type="RefSeq" id="XP_001355126.3"/>
    </source>
</evidence>
<evidence type="ECO:0008006" key="4">
    <source>
        <dbReference type="Google" id="ProtNLM"/>
    </source>
</evidence>
<dbReference type="ExpressionAtlas" id="A0A6I8UGH8">
    <property type="expression patterns" value="baseline"/>
</dbReference>
<dbReference type="KEGG" id="dpo:4815224"/>
<protein>
    <recommendedName>
        <fullName evidence="4">Protein TsetseEP domain-containing protein</fullName>
    </recommendedName>
</protein>
<name>A0A6I8UGH8_DROPS</name>
<dbReference type="RefSeq" id="XP_001355126.3">
    <property type="nucleotide sequence ID" value="XM_001355090.4"/>
</dbReference>
<gene>
    <name evidence="3" type="primary">LOC4815224</name>
</gene>
<organism evidence="2 3">
    <name type="scientific">Drosophila pseudoobscura pseudoobscura</name>
    <name type="common">Fruit fly</name>
    <dbReference type="NCBI Taxonomy" id="46245"/>
    <lineage>
        <taxon>Eukaryota</taxon>
        <taxon>Metazoa</taxon>
        <taxon>Ecdysozoa</taxon>
        <taxon>Arthropoda</taxon>
        <taxon>Hexapoda</taxon>
        <taxon>Insecta</taxon>
        <taxon>Pterygota</taxon>
        <taxon>Neoptera</taxon>
        <taxon>Endopterygota</taxon>
        <taxon>Diptera</taxon>
        <taxon>Brachycera</taxon>
        <taxon>Muscomorpha</taxon>
        <taxon>Ephydroidea</taxon>
        <taxon>Drosophilidae</taxon>
        <taxon>Drosophila</taxon>
        <taxon>Sophophora</taxon>
    </lineage>
</organism>
<evidence type="ECO:0000313" key="2">
    <source>
        <dbReference type="Proteomes" id="UP000001819"/>
    </source>
</evidence>
<keyword evidence="2" id="KW-1185">Reference proteome</keyword>